<reference evidence="9" key="1">
    <citation type="submission" date="2020-10" db="EMBL/GenBank/DDBJ databases">
        <authorList>
            <person name="Gilroy R."/>
        </authorList>
    </citation>
    <scope>NUCLEOTIDE SEQUENCE</scope>
    <source>
        <strain evidence="9">23406</strain>
    </source>
</reference>
<evidence type="ECO:0000256" key="5">
    <source>
        <dbReference type="ARBA" id="ARBA00022643"/>
    </source>
</evidence>
<reference evidence="9" key="2">
    <citation type="journal article" date="2021" name="PeerJ">
        <title>Extensive microbial diversity within the chicken gut microbiome revealed by metagenomics and culture.</title>
        <authorList>
            <person name="Gilroy R."/>
            <person name="Ravi A."/>
            <person name="Getino M."/>
            <person name="Pursley I."/>
            <person name="Horton D.L."/>
            <person name="Alikhan N.F."/>
            <person name="Baker D."/>
            <person name="Gharbi K."/>
            <person name="Hall N."/>
            <person name="Watson M."/>
            <person name="Adriaenssens E.M."/>
            <person name="Foster-Nyarko E."/>
            <person name="Jarju S."/>
            <person name="Secka A."/>
            <person name="Antonio M."/>
            <person name="Oren A."/>
            <person name="Chaudhuri R.R."/>
            <person name="La Ragione R."/>
            <person name="Hildebrand F."/>
            <person name="Pallen M.J."/>
        </authorList>
    </citation>
    <scope>NUCLEOTIDE SEQUENCE</scope>
    <source>
        <strain evidence="9">23406</strain>
    </source>
</reference>
<dbReference type="PROSITE" id="PS00201">
    <property type="entry name" value="FLAVODOXIN"/>
    <property type="match status" value="1"/>
</dbReference>
<dbReference type="EMBL" id="DVOH01000032">
    <property type="protein sequence ID" value="HIV00339.1"/>
    <property type="molecule type" value="Genomic_DNA"/>
</dbReference>
<keyword evidence="5 7" id="KW-0288">FMN</keyword>
<dbReference type="NCBIfam" id="TIGR01753">
    <property type="entry name" value="flav_short"/>
    <property type="match status" value="1"/>
</dbReference>
<evidence type="ECO:0000256" key="3">
    <source>
        <dbReference type="ARBA" id="ARBA00022448"/>
    </source>
</evidence>
<dbReference type="PROSITE" id="PS50902">
    <property type="entry name" value="FLAVODOXIN_LIKE"/>
    <property type="match status" value="1"/>
</dbReference>
<gene>
    <name evidence="9" type="ORF">IAB14_04395</name>
</gene>
<organism evidence="9 10">
    <name type="scientific">Candidatus Stercoripulliclostridium merdipullorum</name>
    <dbReference type="NCBI Taxonomy" id="2840952"/>
    <lineage>
        <taxon>Bacteria</taxon>
        <taxon>Bacillati</taxon>
        <taxon>Bacillota</taxon>
        <taxon>Clostridia</taxon>
        <taxon>Eubacteriales</taxon>
        <taxon>Candidatus Stercoripulliclostridium</taxon>
    </lineage>
</organism>
<accession>A0A9D1SXM5</accession>
<dbReference type="InterPro" id="IPR008254">
    <property type="entry name" value="Flavodoxin/NO_synth"/>
</dbReference>
<evidence type="ECO:0000256" key="2">
    <source>
        <dbReference type="ARBA" id="ARBA00005267"/>
    </source>
</evidence>
<keyword evidence="4 7" id="KW-0285">Flavoprotein</keyword>
<dbReference type="AlphaFoldDB" id="A0A9D1SXM5"/>
<dbReference type="Pfam" id="PF00258">
    <property type="entry name" value="Flavodoxin_1"/>
    <property type="match status" value="1"/>
</dbReference>
<dbReference type="GO" id="GO:0016651">
    <property type="term" value="F:oxidoreductase activity, acting on NAD(P)H"/>
    <property type="evidence" value="ECO:0007669"/>
    <property type="project" value="UniProtKB-ARBA"/>
</dbReference>
<comment type="function">
    <text evidence="7">Low-potential electron donor to a number of redox enzymes.</text>
</comment>
<dbReference type="GO" id="GO:0009055">
    <property type="term" value="F:electron transfer activity"/>
    <property type="evidence" value="ECO:0007669"/>
    <property type="project" value="UniProtKB-UniRule"/>
</dbReference>
<protein>
    <recommendedName>
        <fullName evidence="7">Flavodoxin</fullName>
    </recommendedName>
</protein>
<sequence length="139" mass="14677">MKVLIVYWSGTGNTEAMANAVCEGARDAGADVVLYPVGEAGDVSDCDVLLLGCPAMGDEELEPEEFEPFFAAIESSLSGRKIGLFGSYEWADGEWMRIWQARVEAAGGMMIADGVMAYGAPDSDAVAACRNLGKLAAEQ</sequence>
<comment type="caution">
    <text evidence="9">The sequence shown here is derived from an EMBL/GenBank/DDBJ whole genome shotgun (WGS) entry which is preliminary data.</text>
</comment>
<comment type="similarity">
    <text evidence="2 7">Belongs to the flavodoxin family.</text>
</comment>
<evidence type="ECO:0000313" key="10">
    <source>
        <dbReference type="Proteomes" id="UP000886891"/>
    </source>
</evidence>
<evidence type="ECO:0000256" key="1">
    <source>
        <dbReference type="ARBA" id="ARBA00001917"/>
    </source>
</evidence>
<evidence type="ECO:0000256" key="7">
    <source>
        <dbReference type="RuleBase" id="RU367037"/>
    </source>
</evidence>
<dbReference type="InterPro" id="IPR010087">
    <property type="entry name" value="Flav_short"/>
</dbReference>
<feature type="domain" description="Flavodoxin-like" evidence="8">
    <location>
        <begin position="3"/>
        <end position="137"/>
    </location>
</feature>
<proteinExistence type="inferred from homology"/>
<evidence type="ECO:0000313" key="9">
    <source>
        <dbReference type="EMBL" id="HIV00339.1"/>
    </source>
</evidence>
<name>A0A9D1SXM5_9FIRM</name>
<keyword evidence="6 7" id="KW-0249">Electron transport</keyword>
<dbReference type="InterPro" id="IPR001226">
    <property type="entry name" value="Flavodoxin_CS"/>
</dbReference>
<evidence type="ECO:0000256" key="4">
    <source>
        <dbReference type="ARBA" id="ARBA00022630"/>
    </source>
</evidence>
<dbReference type="Gene3D" id="3.40.50.360">
    <property type="match status" value="1"/>
</dbReference>
<dbReference type="InterPro" id="IPR029039">
    <property type="entry name" value="Flavoprotein-like_sf"/>
</dbReference>
<evidence type="ECO:0000259" key="8">
    <source>
        <dbReference type="PROSITE" id="PS50902"/>
    </source>
</evidence>
<keyword evidence="3 7" id="KW-0813">Transport</keyword>
<comment type="cofactor">
    <cofactor evidence="1 7">
        <name>FMN</name>
        <dbReference type="ChEBI" id="CHEBI:58210"/>
    </cofactor>
</comment>
<dbReference type="SUPFAM" id="SSF52218">
    <property type="entry name" value="Flavoproteins"/>
    <property type="match status" value="1"/>
</dbReference>
<dbReference type="GO" id="GO:0010181">
    <property type="term" value="F:FMN binding"/>
    <property type="evidence" value="ECO:0007669"/>
    <property type="project" value="UniProtKB-UniRule"/>
</dbReference>
<evidence type="ECO:0000256" key="6">
    <source>
        <dbReference type="ARBA" id="ARBA00022982"/>
    </source>
</evidence>
<dbReference type="Proteomes" id="UP000886891">
    <property type="component" value="Unassembled WGS sequence"/>
</dbReference>